<dbReference type="Pfam" id="PF02737">
    <property type="entry name" value="3HCDH_N"/>
    <property type="match status" value="1"/>
</dbReference>
<dbReference type="Proteomes" id="UP000076825">
    <property type="component" value="Chromosome 1"/>
</dbReference>
<evidence type="ECO:0000259" key="6">
    <source>
        <dbReference type="Pfam" id="PF02737"/>
    </source>
</evidence>
<evidence type="ECO:0000256" key="2">
    <source>
        <dbReference type="ARBA" id="ARBA00023235"/>
    </source>
</evidence>
<dbReference type="STRING" id="123899.SAMEA3906487_01760"/>
<dbReference type="GO" id="GO:0006631">
    <property type="term" value="P:fatty acid metabolic process"/>
    <property type="evidence" value="ECO:0007669"/>
    <property type="project" value="InterPro"/>
</dbReference>
<dbReference type="EC" id="4.2.1.17" evidence="7"/>
<evidence type="ECO:0000313" key="8">
    <source>
        <dbReference type="Proteomes" id="UP000076825"/>
    </source>
</evidence>
<evidence type="ECO:0000313" key="7">
    <source>
        <dbReference type="EMBL" id="SAI69366.1"/>
    </source>
</evidence>
<gene>
    <name evidence="7" type="primary">fadB</name>
    <name evidence="7" type="ORF">SAMEA3906487_01760</name>
</gene>
<keyword evidence="1" id="KW-0560">Oxidoreductase</keyword>
<dbReference type="InterPro" id="IPR036291">
    <property type="entry name" value="NAD(P)-bd_dom_sf"/>
</dbReference>
<dbReference type="Pfam" id="PF00725">
    <property type="entry name" value="3HCDH"/>
    <property type="match status" value="2"/>
</dbReference>
<dbReference type="EMBL" id="LT546645">
    <property type="protein sequence ID" value="SAI69366.1"/>
    <property type="molecule type" value="Genomic_DNA"/>
</dbReference>
<evidence type="ECO:0000256" key="1">
    <source>
        <dbReference type="ARBA" id="ARBA00023002"/>
    </source>
</evidence>
<evidence type="ECO:0000256" key="4">
    <source>
        <dbReference type="ARBA" id="ARBA00023268"/>
    </source>
</evidence>
<dbReference type="GO" id="GO:0016616">
    <property type="term" value="F:oxidoreductase activity, acting on the CH-OH group of donors, NAD or NADP as acceptor"/>
    <property type="evidence" value="ECO:0007669"/>
    <property type="project" value="InterPro"/>
</dbReference>
<evidence type="ECO:0000256" key="3">
    <source>
        <dbReference type="ARBA" id="ARBA00023239"/>
    </source>
</evidence>
<dbReference type="GO" id="GO:0016853">
    <property type="term" value="F:isomerase activity"/>
    <property type="evidence" value="ECO:0007669"/>
    <property type="project" value="UniProtKB-KW"/>
</dbReference>
<name>A0A157SHD6_9BORD</name>
<dbReference type="SUPFAM" id="SSF51735">
    <property type="entry name" value="NAD(P)-binding Rossmann-fold domains"/>
    <property type="match status" value="1"/>
</dbReference>
<dbReference type="InterPro" id="IPR008927">
    <property type="entry name" value="6-PGluconate_DH-like_C_sf"/>
</dbReference>
<dbReference type="eggNOG" id="COG1250">
    <property type="taxonomic scope" value="Bacteria"/>
</dbReference>
<dbReference type="Gene3D" id="1.10.1040.50">
    <property type="match status" value="1"/>
</dbReference>
<dbReference type="InterPro" id="IPR006108">
    <property type="entry name" value="3HC_DH_C"/>
</dbReference>
<keyword evidence="3 7" id="KW-0456">Lyase</keyword>
<feature type="domain" description="3-hydroxyacyl-CoA dehydrogenase C-terminal" evidence="5">
    <location>
        <begin position="173"/>
        <end position="259"/>
    </location>
</feature>
<feature type="domain" description="3-hydroxyacyl-CoA dehydrogenase NAD binding" evidence="6">
    <location>
        <begin position="1"/>
        <end position="168"/>
    </location>
</feature>
<dbReference type="AlphaFoldDB" id="A0A157SHD6"/>
<feature type="domain" description="3-hydroxyacyl-CoA dehydrogenase C-terminal" evidence="5">
    <location>
        <begin position="299"/>
        <end position="380"/>
    </location>
</feature>
<protein>
    <submittedName>
        <fullName evidence="7">Bifunctional enoyl-CoA hydratase/3-hydroxyacyl-CoA dehydrogenase</fullName>
        <ecNumber evidence="7">4.2.1.17</ecNumber>
    </submittedName>
</protein>
<organism evidence="7 8">
    <name type="scientific">Bordetella trematum</name>
    <dbReference type="NCBI Taxonomy" id="123899"/>
    <lineage>
        <taxon>Bacteria</taxon>
        <taxon>Pseudomonadati</taxon>
        <taxon>Pseudomonadota</taxon>
        <taxon>Betaproteobacteria</taxon>
        <taxon>Burkholderiales</taxon>
        <taxon>Alcaligenaceae</taxon>
        <taxon>Bordetella</taxon>
    </lineage>
</organism>
<keyword evidence="2" id="KW-0413">Isomerase</keyword>
<keyword evidence="8" id="KW-1185">Reference proteome</keyword>
<dbReference type="PATRIC" id="fig|123899.6.peg.1746"/>
<dbReference type="GO" id="GO:0070403">
    <property type="term" value="F:NAD+ binding"/>
    <property type="evidence" value="ECO:0007669"/>
    <property type="project" value="InterPro"/>
</dbReference>
<dbReference type="InterPro" id="IPR006176">
    <property type="entry name" value="3-OHacyl-CoA_DH_NAD-bd"/>
</dbReference>
<proteinExistence type="predicted"/>
<dbReference type="SUPFAM" id="SSF48179">
    <property type="entry name" value="6-phosphogluconate dehydrogenase C-terminal domain-like"/>
    <property type="match status" value="2"/>
</dbReference>
<dbReference type="FunFam" id="1.10.1040.50:FF:000006">
    <property type="entry name" value="Peroxisomal bifunctional enzyme"/>
    <property type="match status" value="1"/>
</dbReference>
<dbReference type="PANTHER" id="PTHR23309">
    <property type="entry name" value="3-HYDROXYACYL-COA DEHYROGENASE"/>
    <property type="match status" value="1"/>
</dbReference>
<evidence type="ECO:0000259" key="5">
    <source>
        <dbReference type="Pfam" id="PF00725"/>
    </source>
</evidence>
<dbReference type="PANTHER" id="PTHR23309:SF51">
    <property type="entry name" value="3-HYDROXYACYL-COA DEHYDROGENASE-RELATED"/>
    <property type="match status" value="1"/>
</dbReference>
<dbReference type="KEGG" id="btrm:SAMEA390648701760"/>
<dbReference type="GO" id="GO:0004300">
    <property type="term" value="F:enoyl-CoA hydratase activity"/>
    <property type="evidence" value="ECO:0007669"/>
    <property type="project" value="UniProtKB-EC"/>
</dbReference>
<accession>A0A157SHD6</accession>
<keyword evidence="4" id="KW-0511">Multifunctional enzyme</keyword>
<dbReference type="Gene3D" id="3.40.50.720">
    <property type="entry name" value="NAD(P)-binding Rossmann-like Domain"/>
    <property type="match status" value="1"/>
</dbReference>
<sequence length="388" mass="41385">MGRGIAMCLANGGLDVSLVESLPAARGQAADSLDQAYAALLRRGRMTGDQAGAARARIALADSLPEAAGCDLVIEAVFEDLPLKQQLLRDLEPQLAPGCLVATNTSFLDIDQIAQALARPGRLVGLHFFSPAHLMPLVEVVKARASTPESMGQAMALIRSLGKQPVAMLACPGFVGNRMLSPRTQQAERLLLAGALPQDVDAVLTAFGFPMGAFAMTDMAGVDVNWRTRKARGMPLAIADAIYEAGRHGQKTGKGYYRYEAGSRQPLPDPQVQAIIEAASAAAGVSRRTISPQEMHEQLIYPMINEGMRILEEGIVARASDIDVVWRHGYGWPAASVGPMRYADQTGLARISERLAHMAQASGDASLAPAPLLQQLVREGASVLRRYG</sequence>
<reference evidence="7 8" key="1">
    <citation type="submission" date="2016-04" db="EMBL/GenBank/DDBJ databases">
        <authorList>
            <consortium name="Pathogen Informatics"/>
        </authorList>
    </citation>
    <scope>NUCLEOTIDE SEQUENCE [LARGE SCALE GENOMIC DNA]</scope>
    <source>
        <strain evidence="7 8">H044680328</strain>
    </source>
</reference>